<sequence>MPAHVLQLAVPSQRNSSAVLMILHQTVYRFLVQKWGSDSACFTVLGSEETAEEAVEVDKKTFGLRDPVLDRVTIWCLELVSSEDCSWRDTQIAG</sequence>
<name>A0AA39SXJ1_ACESA</name>
<keyword evidence="2" id="KW-1185">Reference proteome</keyword>
<evidence type="ECO:0000313" key="2">
    <source>
        <dbReference type="Proteomes" id="UP001168877"/>
    </source>
</evidence>
<dbReference type="Proteomes" id="UP001168877">
    <property type="component" value="Unassembled WGS sequence"/>
</dbReference>
<dbReference type="AlphaFoldDB" id="A0AA39SXJ1"/>
<accession>A0AA39SXJ1</accession>
<proteinExistence type="predicted"/>
<comment type="caution">
    <text evidence="1">The sequence shown here is derived from an EMBL/GenBank/DDBJ whole genome shotgun (WGS) entry which is preliminary data.</text>
</comment>
<protein>
    <submittedName>
        <fullName evidence="1">Uncharacterized protein</fullName>
    </submittedName>
</protein>
<reference evidence="1" key="1">
    <citation type="journal article" date="2022" name="Plant J.">
        <title>Strategies of tolerance reflected in two North American maple genomes.</title>
        <authorList>
            <person name="McEvoy S.L."/>
            <person name="Sezen U.U."/>
            <person name="Trouern-Trend A."/>
            <person name="McMahon S.M."/>
            <person name="Schaberg P.G."/>
            <person name="Yang J."/>
            <person name="Wegrzyn J.L."/>
            <person name="Swenson N.G."/>
        </authorList>
    </citation>
    <scope>NUCLEOTIDE SEQUENCE</scope>
    <source>
        <strain evidence="1">NS2018</strain>
    </source>
</reference>
<dbReference type="EMBL" id="JAUESC010000003">
    <property type="protein sequence ID" value="KAK0599303.1"/>
    <property type="molecule type" value="Genomic_DNA"/>
</dbReference>
<organism evidence="1 2">
    <name type="scientific">Acer saccharum</name>
    <name type="common">Sugar maple</name>
    <dbReference type="NCBI Taxonomy" id="4024"/>
    <lineage>
        <taxon>Eukaryota</taxon>
        <taxon>Viridiplantae</taxon>
        <taxon>Streptophyta</taxon>
        <taxon>Embryophyta</taxon>
        <taxon>Tracheophyta</taxon>
        <taxon>Spermatophyta</taxon>
        <taxon>Magnoliopsida</taxon>
        <taxon>eudicotyledons</taxon>
        <taxon>Gunneridae</taxon>
        <taxon>Pentapetalae</taxon>
        <taxon>rosids</taxon>
        <taxon>malvids</taxon>
        <taxon>Sapindales</taxon>
        <taxon>Sapindaceae</taxon>
        <taxon>Hippocastanoideae</taxon>
        <taxon>Acereae</taxon>
        <taxon>Acer</taxon>
    </lineage>
</organism>
<gene>
    <name evidence="1" type="ORF">LWI29_004107</name>
</gene>
<reference evidence="1" key="2">
    <citation type="submission" date="2023-06" db="EMBL/GenBank/DDBJ databases">
        <authorList>
            <person name="Swenson N.G."/>
            <person name="Wegrzyn J.L."/>
            <person name="Mcevoy S.L."/>
        </authorList>
    </citation>
    <scope>NUCLEOTIDE SEQUENCE</scope>
    <source>
        <strain evidence="1">NS2018</strain>
        <tissue evidence="1">Leaf</tissue>
    </source>
</reference>
<evidence type="ECO:0000313" key="1">
    <source>
        <dbReference type="EMBL" id="KAK0599303.1"/>
    </source>
</evidence>